<evidence type="ECO:0000256" key="5">
    <source>
        <dbReference type="ARBA" id="ARBA00023136"/>
    </source>
</evidence>
<evidence type="ECO:0000313" key="9">
    <source>
        <dbReference type="Proteomes" id="UP001595645"/>
    </source>
</evidence>
<feature type="transmembrane region" description="Helical" evidence="6">
    <location>
        <begin position="91"/>
        <end position="110"/>
    </location>
</feature>
<dbReference type="InterPro" id="IPR020846">
    <property type="entry name" value="MFS_dom"/>
</dbReference>
<dbReference type="PROSITE" id="PS50850">
    <property type="entry name" value="MFS"/>
    <property type="match status" value="1"/>
</dbReference>
<sequence length="462" mass="49424">MSTYHGKDVERQERWNVSLSGHRDYRHLFGAQLVALFGTGLTTVALGLLAYDLAGAGAGAVLGTALAIKMITYVTVAPLAGAYADRIPRRFFLVTLDVIRALVVLVLPFVDQIWQIYVLIVVLQTASASFTPTFQAVLPDILPDERDYTKALSLSQLASTMESLLSPLLAAAALSLVSFHWLFTGTSAGFAASAALVLSTRIPDATRSGRGGVRDRTTAGIKVFVATPRLRGTLGLDLVVAAVGSMVMVNTVNYVQDTLGRSPADVALLLAGNGLGTILVALPLPRLLDRIPERTVMLTGGGTLLTGMTGAIALSTVDTGDWRLAAAMAVWAAIGLGSGLVLTPAGRVLRKSSRPGDRPAIFAARFSLSHACWLLAYPIAGWLATTAGFTTTWLFLGALGLIGLAVAFRAWPRHDPLRLEHTHRGPVDPRHLVDAVRGEDGTWRHSHEYVIDEDHRRWPAMS</sequence>
<protein>
    <submittedName>
        <fullName evidence="8">MFS transporter</fullName>
    </submittedName>
</protein>
<evidence type="ECO:0000256" key="1">
    <source>
        <dbReference type="ARBA" id="ARBA00004651"/>
    </source>
</evidence>
<keyword evidence="5 6" id="KW-0472">Membrane</keyword>
<comment type="subcellular location">
    <subcellularLocation>
        <location evidence="1">Cell membrane</location>
        <topology evidence="1">Multi-pass membrane protein</topology>
    </subcellularLocation>
</comment>
<name>A0ABV7PA76_9PSEU</name>
<dbReference type="EMBL" id="JBHRWK010000074">
    <property type="protein sequence ID" value="MFC3454832.1"/>
    <property type="molecule type" value="Genomic_DNA"/>
</dbReference>
<keyword evidence="4 6" id="KW-1133">Transmembrane helix</keyword>
<keyword evidence="3 6" id="KW-0812">Transmembrane</keyword>
<feature type="transmembrane region" description="Helical" evidence="6">
    <location>
        <begin position="234"/>
        <end position="254"/>
    </location>
</feature>
<dbReference type="CDD" id="cd06173">
    <property type="entry name" value="MFS_MefA_like"/>
    <property type="match status" value="1"/>
</dbReference>
<feature type="transmembrane region" description="Helical" evidence="6">
    <location>
        <begin position="57"/>
        <end position="79"/>
    </location>
</feature>
<feature type="transmembrane region" description="Helical" evidence="6">
    <location>
        <begin position="322"/>
        <end position="342"/>
    </location>
</feature>
<evidence type="ECO:0000256" key="6">
    <source>
        <dbReference type="SAM" id="Phobius"/>
    </source>
</evidence>
<dbReference type="RefSeq" id="WP_378244704.1">
    <property type="nucleotide sequence ID" value="NZ_JBHRWK010000074.1"/>
</dbReference>
<comment type="caution">
    <text evidence="8">The sequence shown here is derived from an EMBL/GenBank/DDBJ whole genome shotgun (WGS) entry which is preliminary data.</text>
</comment>
<evidence type="ECO:0000256" key="2">
    <source>
        <dbReference type="ARBA" id="ARBA00022475"/>
    </source>
</evidence>
<accession>A0ABV7PA76</accession>
<proteinExistence type="predicted"/>
<dbReference type="Pfam" id="PF07690">
    <property type="entry name" value="MFS_1"/>
    <property type="match status" value="1"/>
</dbReference>
<dbReference type="InterPro" id="IPR036259">
    <property type="entry name" value="MFS_trans_sf"/>
</dbReference>
<dbReference type="PANTHER" id="PTHR23513">
    <property type="entry name" value="INTEGRAL MEMBRANE EFFLUX PROTEIN-RELATED"/>
    <property type="match status" value="1"/>
</dbReference>
<dbReference type="SUPFAM" id="SSF103473">
    <property type="entry name" value="MFS general substrate transporter"/>
    <property type="match status" value="1"/>
</dbReference>
<feature type="transmembrane region" description="Helical" evidence="6">
    <location>
        <begin position="179"/>
        <end position="198"/>
    </location>
</feature>
<feature type="transmembrane region" description="Helical" evidence="6">
    <location>
        <begin position="28"/>
        <end position="51"/>
    </location>
</feature>
<evidence type="ECO:0000256" key="4">
    <source>
        <dbReference type="ARBA" id="ARBA00022989"/>
    </source>
</evidence>
<feature type="domain" description="Major facilitator superfamily (MFS) profile" evidence="7">
    <location>
        <begin position="24"/>
        <end position="415"/>
    </location>
</feature>
<feature type="transmembrane region" description="Helical" evidence="6">
    <location>
        <begin position="392"/>
        <end position="411"/>
    </location>
</feature>
<organism evidence="8 9">
    <name type="scientific">Amycolatopsis speibonae</name>
    <dbReference type="NCBI Taxonomy" id="1450224"/>
    <lineage>
        <taxon>Bacteria</taxon>
        <taxon>Bacillati</taxon>
        <taxon>Actinomycetota</taxon>
        <taxon>Actinomycetes</taxon>
        <taxon>Pseudonocardiales</taxon>
        <taxon>Pseudonocardiaceae</taxon>
        <taxon>Amycolatopsis</taxon>
    </lineage>
</organism>
<dbReference type="PANTHER" id="PTHR23513:SF18">
    <property type="entry name" value="INTEGRAL MEMBRANE PROTEIN"/>
    <property type="match status" value="1"/>
</dbReference>
<keyword evidence="2" id="KW-1003">Cell membrane</keyword>
<feature type="transmembrane region" description="Helical" evidence="6">
    <location>
        <begin position="362"/>
        <end position="380"/>
    </location>
</feature>
<evidence type="ECO:0000256" key="3">
    <source>
        <dbReference type="ARBA" id="ARBA00022692"/>
    </source>
</evidence>
<feature type="transmembrane region" description="Helical" evidence="6">
    <location>
        <begin position="266"/>
        <end position="284"/>
    </location>
</feature>
<feature type="transmembrane region" description="Helical" evidence="6">
    <location>
        <begin position="116"/>
        <end position="139"/>
    </location>
</feature>
<gene>
    <name evidence="8" type="ORF">ACFOSH_35820</name>
</gene>
<keyword evidence="9" id="KW-1185">Reference proteome</keyword>
<dbReference type="InterPro" id="IPR011701">
    <property type="entry name" value="MFS"/>
</dbReference>
<evidence type="ECO:0000313" key="8">
    <source>
        <dbReference type="EMBL" id="MFC3454832.1"/>
    </source>
</evidence>
<reference evidence="9" key="1">
    <citation type="journal article" date="2019" name="Int. J. Syst. Evol. Microbiol.">
        <title>The Global Catalogue of Microorganisms (GCM) 10K type strain sequencing project: providing services to taxonomists for standard genome sequencing and annotation.</title>
        <authorList>
            <consortium name="The Broad Institute Genomics Platform"/>
            <consortium name="The Broad Institute Genome Sequencing Center for Infectious Disease"/>
            <person name="Wu L."/>
            <person name="Ma J."/>
        </authorList>
    </citation>
    <scope>NUCLEOTIDE SEQUENCE [LARGE SCALE GENOMIC DNA]</scope>
    <source>
        <strain evidence="9">CGMCC 4.7676</strain>
    </source>
</reference>
<dbReference type="Gene3D" id="1.20.1250.20">
    <property type="entry name" value="MFS general substrate transporter like domains"/>
    <property type="match status" value="2"/>
</dbReference>
<feature type="transmembrane region" description="Helical" evidence="6">
    <location>
        <begin position="296"/>
        <end position="316"/>
    </location>
</feature>
<evidence type="ECO:0000259" key="7">
    <source>
        <dbReference type="PROSITE" id="PS50850"/>
    </source>
</evidence>
<dbReference type="Proteomes" id="UP001595645">
    <property type="component" value="Unassembled WGS sequence"/>
</dbReference>